<evidence type="ECO:0000256" key="1">
    <source>
        <dbReference type="ARBA" id="ARBA00001913"/>
    </source>
</evidence>
<evidence type="ECO:0000256" key="2">
    <source>
        <dbReference type="ARBA" id="ARBA00001964"/>
    </source>
</evidence>
<dbReference type="InterPro" id="IPR029061">
    <property type="entry name" value="THDP-binding"/>
</dbReference>
<comment type="subunit">
    <text evidence="4">Homodimer.</text>
</comment>
<dbReference type="Pfam" id="PF02780">
    <property type="entry name" value="Transketolase_C"/>
    <property type="match status" value="1"/>
</dbReference>
<dbReference type="CDD" id="cd07033">
    <property type="entry name" value="TPP_PYR_DXS_TK_like"/>
    <property type="match status" value="1"/>
</dbReference>
<dbReference type="InterPro" id="IPR051424">
    <property type="entry name" value="Transketolase-like"/>
</dbReference>
<comment type="cofactor">
    <cofactor evidence="2">
        <name>thiamine diphosphate</name>
        <dbReference type="ChEBI" id="CHEBI:58937"/>
    </cofactor>
</comment>
<evidence type="ECO:0000313" key="11">
    <source>
        <dbReference type="EMBL" id="KKM69307.1"/>
    </source>
</evidence>
<dbReference type="GO" id="GO:0004802">
    <property type="term" value="F:transketolase activity"/>
    <property type="evidence" value="ECO:0007669"/>
    <property type="project" value="TreeGrafter"/>
</dbReference>
<dbReference type="AlphaFoldDB" id="A0A0F9MJC1"/>
<dbReference type="InterPro" id="IPR033248">
    <property type="entry name" value="Transketolase_C"/>
</dbReference>
<dbReference type="FunFam" id="3.40.50.970:FF:000129">
    <property type="entry name" value="Transketolase"/>
    <property type="match status" value="1"/>
</dbReference>
<dbReference type="GO" id="GO:0030976">
    <property type="term" value="F:thiamine pyrophosphate binding"/>
    <property type="evidence" value="ECO:0007669"/>
    <property type="project" value="TreeGrafter"/>
</dbReference>
<dbReference type="PANTHER" id="PTHR43195:SF1">
    <property type="entry name" value="FI06132P-RELATED"/>
    <property type="match status" value="1"/>
</dbReference>
<dbReference type="SUPFAM" id="SSF52518">
    <property type="entry name" value="Thiamin diphosphate-binding fold (THDP-binding)"/>
    <property type="match status" value="1"/>
</dbReference>
<name>A0A0F9MJC1_9ZZZZ</name>
<evidence type="ECO:0000256" key="8">
    <source>
        <dbReference type="ARBA" id="ARBA00022842"/>
    </source>
</evidence>
<dbReference type="PANTHER" id="PTHR43195">
    <property type="entry name" value="TRANSKETOLASE"/>
    <property type="match status" value="1"/>
</dbReference>
<dbReference type="EMBL" id="LAZR01010011">
    <property type="protein sequence ID" value="KKM69307.1"/>
    <property type="molecule type" value="Genomic_DNA"/>
</dbReference>
<dbReference type="Gene3D" id="3.40.50.970">
    <property type="match status" value="1"/>
</dbReference>
<keyword evidence="6" id="KW-0479">Metal-binding</keyword>
<keyword evidence="7" id="KW-0106">Calcium</keyword>
<keyword evidence="8" id="KW-0460">Magnesium</keyword>
<comment type="caution">
    <text evidence="11">The sequence shown here is derived from an EMBL/GenBank/DDBJ whole genome shotgun (WGS) entry which is preliminary data.</text>
</comment>
<dbReference type="InterPro" id="IPR005475">
    <property type="entry name" value="Transketolase-like_Pyr-bd"/>
</dbReference>
<evidence type="ECO:0000256" key="7">
    <source>
        <dbReference type="ARBA" id="ARBA00022837"/>
    </source>
</evidence>
<evidence type="ECO:0000256" key="9">
    <source>
        <dbReference type="ARBA" id="ARBA00023052"/>
    </source>
</evidence>
<evidence type="ECO:0000256" key="5">
    <source>
        <dbReference type="ARBA" id="ARBA00022679"/>
    </source>
</evidence>
<dbReference type="Pfam" id="PF02779">
    <property type="entry name" value="Transket_pyr"/>
    <property type="match status" value="1"/>
</dbReference>
<proteinExistence type="inferred from homology"/>
<reference evidence="11" key="1">
    <citation type="journal article" date="2015" name="Nature">
        <title>Complex archaea that bridge the gap between prokaryotes and eukaryotes.</title>
        <authorList>
            <person name="Spang A."/>
            <person name="Saw J.H."/>
            <person name="Jorgensen S.L."/>
            <person name="Zaremba-Niedzwiedzka K."/>
            <person name="Martijn J."/>
            <person name="Lind A.E."/>
            <person name="van Eijk R."/>
            <person name="Schleper C."/>
            <person name="Guy L."/>
            <person name="Ettema T.J."/>
        </authorList>
    </citation>
    <scope>NUCLEOTIDE SEQUENCE</scope>
</reference>
<evidence type="ECO:0000256" key="6">
    <source>
        <dbReference type="ARBA" id="ARBA00022723"/>
    </source>
</evidence>
<protein>
    <recommendedName>
        <fullName evidence="10">Transketolase-like pyrimidine-binding domain-containing protein</fullName>
    </recommendedName>
</protein>
<dbReference type="InterPro" id="IPR009014">
    <property type="entry name" value="Transketo_C/PFOR_II"/>
</dbReference>
<evidence type="ECO:0000256" key="3">
    <source>
        <dbReference type="ARBA" id="ARBA00007131"/>
    </source>
</evidence>
<dbReference type="Gene3D" id="3.40.50.920">
    <property type="match status" value="1"/>
</dbReference>
<keyword evidence="9" id="KW-0786">Thiamine pyrophosphate</keyword>
<evidence type="ECO:0000256" key="4">
    <source>
        <dbReference type="ARBA" id="ARBA00011738"/>
    </source>
</evidence>
<dbReference type="SUPFAM" id="SSF52922">
    <property type="entry name" value="TK C-terminal domain-like"/>
    <property type="match status" value="1"/>
</dbReference>
<comment type="similarity">
    <text evidence="3">Belongs to the transketolase family.</text>
</comment>
<dbReference type="GO" id="GO:0046872">
    <property type="term" value="F:metal ion binding"/>
    <property type="evidence" value="ECO:0007669"/>
    <property type="project" value="UniProtKB-KW"/>
</dbReference>
<accession>A0A0F9MJC1</accession>
<keyword evidence="5" id="KW-0808">Transferase</keyword>
<comment type="cofactor">
    <cofactor evidence="1">
        <name>Ca(2+)</name>
        <dbReference type="ChEBI" id="CHEBI:29108"/>
    </cofactor>
</comment>
<dbReference type="SMART" id="SM00861">
    <property type="entry name" value="Transket_pyr"/>
    <property type="match status" value="1"/>
</dbReference>
<evidence type="ECO:0000259" key="10">
    <source>
        <dbReference type="SMART" id="SM00861"/>
    </source>
</evidence>
<organism evidence="11">
    <name type="scientific">marine sediment metagenome</name>
    <dbReference type="NCBI Taxonomy" id="412755"/>
    <lineage>
        <taxon>unclassified sequences</taxon>
        <taxon>metagenomes</taxon>
        <taxon>ecological metagenomes</taxon>
    </lineage>
</organism>
<gene>
    <name evidence="11" type="ORF">LCGC14_1452110</name>
</gene>
<sequence length="318" mass="33918">MLATRRAYGAALAAMGDDERIVALDGDVKNSTFAEYFAKKVPDRYFEGRIAEQNMISTAVGLAASGRIPFVSSFAKFLVRGYDQIEMAAISNANVKLCGSHAGVSLAADGPSQMGLPDLAFMRSFAHSKRVDGTPALKFFQPSDAVSAFKLTELMANVDGMCYMRTHRPDVPFIYAEEETFEVGGFKHLVDGEDLVIVASGYMVTIAQQALAALEEQTGLSAGLIDVYSLPLAQPASILQIGDDCRGQILVLEDNYAGGVYDEIAVAAATSDFGVVVDGMVLHNIPKSARTPAETLALVHLSVADVVSAAQKMFDQAD</sequence>
<feature type="domain" description="Transketolase-like pyrimidine-binding" evidence="10">
    <location>
        <begin position="2"/>
        <end position="173"/>
    </location>
</feature>